<gene>
    <name evidence="2" type="ORF">Pme01_39110</name>
</gene>
<accession>A0A8J3TGI9</accession>
<organism evidence="2 3">
    <name type="scientific">Planosporangium mesophilum</name>
    <dbReference type="NCBI Taxonomy" id="689768"/>
    <lineage>
        <taxon>Bacteria</taxon>
        <taxon>Bacillati</taxon>
        <taxon>Actinomycetota</taxon>
        <taxon>Actinomycetes</taxon>
        <taxon>Micromonosporales</taxon>
        <taxon>Micromonosporaceae</taxon>
        <taxon>Planosporangium</taxon>
    </lineage>
</organism>
<protein>
    <recommendedName>
        <fullName evidence="1">HTH merR-type domain-containing protein</fullName>
    </recommendedName>
</protein>
<dbReference type="SUPFAM" id="SSF46955">
    <property type="entry name" value="Putative DNA-binding domain"/>
    <property type="match status" value="1"/>
</dbReference>
<evidence type="ECO:0000313" key="3">
    <source>
        <dbReference type="Proteomes" id="UP000599074"/>
    </source>
</evidence>
<dbReference type="Proteomes" id="UP000599074">
    <property type="component" value="Unassembled WGS sequence"/>
</dbReference>
<dbReference type="GO" id="GO:0003677">
    <property type="term" value="F:DNA binding"/>
    <property type="evidence" value="ECO:0007669"/>
    <property type="project" value="InterPro"/>
</dbReference>
<dbReference type="InterPro" id="IPR000551">
    <property type="entry name" value="MerR-type_HTH_dom"/>
</dbReference>
<dbReference type="GO" id="GO:0006355">
    <property type="term" value="P:regulation of DNA-templated transcription"/>
    <property type="evidence" value="ECO:0007669"/>
    <property type="project" value="InterPro"/>
</dbReference>
<keyword evidence="3" id="KW-1185">Reference proteome</keyword>
<dbReference type="Pfam" id="PF13411">
    <property type="entry name" value="MerR_1"/>
    <property type="match status" value="1"/>
</dbReference>
<dbReference type="EMBL" id="BOON01000035">
    <property type="protein sequence ID" value="GII24314.1"/>
    <property type="molecule type" value="Genomic_DNA"/>
</dbReference>
<feature type="domain" description="HTH merR-type" evidence="1">
    <location>
        <begin position="34"/>
        <end position="88"/>
    </location>
</feature>
<comment type="caution">
    <text evidence="2">The sequence shown here is derived from an EMBL/GenBank/DDBJ whole genome shotgun (WGS) entry which is preliminary data.</text>
</comment>
<evidence type="ECO:0000313" key="2">
    <source>
        <dbReference type="EMBL" id="GII24314.1"/>
    </source>
</evidence>
<dbReference type="RefSeq" id="WP_168116596.1">
    <property type="nucleotide sequence ID" value="NZ_BOON01000035.1"/>
</dbReference>
<name>A0A8J3TGI9_9ACTN</name>
<proteinExistence type="predicted"/>
<sequence>MWTIDELLDRVRTALAQAEYPGPPNGRVRDLPDRRAVRWYATTGLVDRPAGMRGRNALYGPRHLLQLVAVKRRQAEGESLARIQAELNGATDATLAAIARVPDRLLASGDAGVEVGLPRTRFWAAPPAVAPPAVASPAGVLEPAPVPAVTDDGAVATLAGVPLPGGAVLLLPAHPDPDDLAAIRAAARPLLDLLADRGLLPNP</sequence>
<dbReference type="InterPro" id="IPR009061">
    <property type="entry name" value="DNA-bd_dom_put_sf"/>
</dbReference>
<reference evidence="2" key="1">
    <citation type="submission" date="2021-01" db="EMBL/GenBank/DDBJ databases">
        <title>Whole genome shotgun sequence of Planosporangium mesophilum NBRC 109066.</title>
        <authorList>
            <person name="Komaki H."/>
            <person name="Tamura T."/>
        </authorList>
    </citation>
    <scope>NUCLEOTIDE SEQUENCE</scope>
    <source>
        <strain evidence="2">NBRC 109066</strain>
    </source>
</reference>
<dbReference type="AlphaFoldDB" id="A0A8J3TGI9"/>
<evidence type="ECO:0000259" key="1">
    <source>
        <dbReference type="Pfam" id="PF13411"/>
    </source>
</evidence>